<keyword evidence="1 2" id="KW-0378">Hydrolase</keyword>
<feature type="domain" description="Phosphoesterase HXTX" evidence="3">
    <location>
        <begin position="99"/>
        <end position="176"/>
    </location>
</feature>
<comment type="similarity">
    <text evidence="2">Belongs to the 2H phosphoesterase superfamily. ThpR family.</text>
</comment>
<dbReference type="InterPro" id="IPR014051">
    <property type="entry name" value="Phosphoesterase_HXTX"/>
</dbReference>
<gene>
    <name evidence="4" type="primary">thpR</name>
    <name evidence="4" type="ORF">ENS19_07370</name>
</gene>
<comment type="catalytic activity">
    <reaction evidence="2">
        <text>a 3'-end 2',3'-cyclophospho-ribonucleotide-RNA + H2O = a 3'-end 2'-phospho-ribonucleotide-RNA + H(+)</text>
        <dbReference type="Rhea" id="RHEA:11828"/>
        <dbReference type="Rhea" id="RHEA-COMP:10464"/>
        <dbReference type="Rhea" id="RHEA-COMP:17353"/>
        <dbReference type="ChEBI" id="CHEBI:15377"/>
        <dbReference type="ChEBI" id="CHEBI:15378"/>
        <dbReference type="ChEBI" id="CHEBI:83064"/>
        <dbReference type="ChEBI" id="CHEBI:173113"/>
        <dbReference type="EC" id="3.1.4.58"/>
    </reaction>
</comment>
<feature type="short sequence motif" description="HXTX 2" evidence="2">
    <location>
        <begin position="127"/>
        <end position="130"/>
    </location>
</feature>
<comment type="caution">
    <text evidence="4">The sequence shown here is derived from an EMBL/GenBank/DDBJ whole genome shotgun (WGS) entry which is preliminary data.</text>
</comment>
<feature type="short sequence motif" description="HXTX 1" evidence="2">
    <location>
        <begin position="43"/>
        <end position="46"/>
    </location>
</feature>
<dbReference type="InterPro" id="IPR009097">
    <property type="entry name" value="Cyclic_Pdiesterase"/>
</dbReference>
<dbReference type="PANTHER" id="PTHR35561">
    <property type="entry name" value="RNA 2',3'-CYCLIC PHOSPHODIESTERASE"/>
    <property type="match status" value="1"/>
</dbReference>
<comment type="function">
    <text evidence="2">Hydrolyzes RNA 2',3'-cyclic phosphodiester to an RNA 2'-phosphomonoester.</text>
</comment>
<dbReference type="SUPFAM" id="SSF55144">
    <property type="entry name" value="LigT-like"/>
    <property type="match status" value="1"/>
</dbReference>
<dbReference type="GO" id="GO:0008664">
    <property type="term" value="F:RNA 2',3'-cyclic 3'-phosphodiesterase activity"/>
    <property type="evidence" value="ECO:0007669"/>
    <property type="project" value="UniProtKB-EC"/>
</dbReference>
<accession>A0A7C3IY68</accession>
<dbReference type="EMBL" id="DSTX01000012">
    <property type="protein sequence ID" value="HFK21074.1"/>
    <property type="molecule type" value="Genomic_DNA"/>
</dbReference>
<evidence type="ECO:0000256" key="1">
    <source>
        <dbReference type="ARBA" id="ARBA00022801"/>
    </source>
</evidence>
<feature type="domain" description="Phosphoesterase HXTX" evidence="3">
    <location>
        <begin position="10"/>
        <end position="92"/>
    </location>
</feature>
<feature type="active site" description="Proton acceptor" evidence="2">
    <location>
        <position position="127"/>
    </location>
</feature>
<evidence type="ECO:0000256" key="2">
    <source>
        <dbReference type="HAMAP-Rule" id="MF_01940"/>
    </source>
</evidence>
<dbReference type="NCBIfam" id="TIGR02258">
    <property type="entry name" value="2_5_ligase"/>
    <property type="match status" value="1"/>
</dbReference>
<sequence length="185" mass="20813">MEMVRAFLALDLPDEVKERIMKVEEDVLKSGADVKLVDYENLHVTLKFLGDVDSAKMEEVNKVMDGIKEKMFQLEAKGTGVFPNSRSVRVLWVGVGKGGENVRAIYEKLDEGLATVGFKRELEFTPHITIGRVRSGRNKQLLLEAMERNASKSFGIAKIEKVVLKKSVLMTTGPLYSNLREIELE</sequence>
<dbReference type="AlphaFoldDB" id="A0A7C3IY68"/>
<dbReference type="Gene3D" id="3.90.1140.10">
    <property type="entry name" value="Cyclic phosphodiesterase"/>
    <property type="match status" value="1"/>
</dbReference>
<dbReference type="InterPro" id="IPR004175">
    <property type="entry name" value="RNA_CPDase"/>
</dbReference>
<protein>
    <recommendedName>
        <fullName evidence="2">RNA 2',3'-cyclic phosphodiesterase</fullName>
        <shortName evidence="2">RNA 2',3'-CPDase</shortName>
        <ecNumber evidence="2">3.1.4.58</ecNumber>
    </recommendedName>
</protein>
<proteinExistence type="inferred from homology"/>
<reference evidence="4" key="1">
    <citation type="journal article" date="2020" name="mSystems">
        <title>Genome- and Community-Level Interaction Insights into Carbon Utilization and Element Cycling Functions of Hydrothermarchaeota in Hydrothermal Sediment.</title>
        <authorList>
            <person name="Zhou Z."/>
            <person name="Liu Y."/>
            <person name="Xu W."/>
            <person name="Pan J."/>
            <person name="Luo Z.H."/>
            <person name="Li M."/>
        </authorList>
    </citation>
    <scope>NUCLEOTIDE SEQUENCE [LARGE SCALE GENOMIC DNA]</scope>
    <source>
        <strain evidence="4">SpSt-468</strain>
    </source>
</reference>
<evidence type="ECO:0000313" key="4">
    <source>
        <dbReference type="EMBL" id="HFK21074.1"/>
    </source>
</evidence>
<dbReference type="PANTHER" id="PTHR35561:SF1">
    <property type="entry name" value="RNA 2',3'-CYCLIC PHOSPHODIESTERASE"/>
    <property type="match status" value="1"/>
</dbReference>
<name>A0A7C3IY68_9CREN</name>
<dbReference type="HAMAP" id="MF_01940">
    <property type="entry name" value="RNA_CPDase"/>
    <property type="match status" value="1"/>
</dbReference>
<dbReference type="EC" id="3.1.4.58" evidence="2"/>
<evidence type="ECO:0000259" key="3">
    <source>
        <dbReference type="Pfam" id="PF02834"/>
    </source>
</evidence>
<dbReference type="GO" id="GO:0004113">
    <property type="term" value="F:2',3'-cyclic-nucleotide 3'-phosphodiesterase activity"/>
    <property type="evidence" value="ECO:0007669"/>
    <property type="project" value="InterPro"/>
</dbReference>
<organism evidence="4">
    <name type="scientific">Candidatus Methanomethylicus mesodigestus</name>
    <dbReference type="NCBI Taxonomy" id="1867258"/>
    <lineage>
        <taxon>Archaea</taxon>
        <taxon>Thermoproteota</taxon>
        <taxon>Methanosuratincolia</taxon>
        <taxon>Candidatus Methanomethylicales</taxon>
        <taxon>Candidatus Methanomethylicaceae</taxon>
        <taxon>Candidatus Methanomethylicus</taxon>
    </lineage>
</organism>
<feature type="active site" description="Proton donor" evidence="2">
    <location>
        <position position="43"/>
    </location>
</feature>
<dbReference type="Pfam" id="PF02834">
    <property type="entry name" value="LigT_PEase"/>
    <property type="match status" value="2"/>
</dbReference>